<comment type="caution">
    <text evidence="2">Lacks conserved residue(s) required for the propagation of feature annotation.</text>
</comment>
<dbReference type="InterPro" id="IPR035976">
    <property type="entry name" value="Sushi/SCR/CCP_sf"/>
</dbReference>
<gene>
    <name evidence="5" type="ORF">BRAFLDRAFT_97998</name>
</gene>
<dbReference type="Pfam" id="PF00090">
    <property type="entry name" value="TSP_1"/>
    <property type="match status" value="1"/>
</dbReference>
<dbReference type="AlphaFoldDB" id="C3YMP6"/>
<evidence type="ECO:0000256" key="2">
    <source>
        <dbReference type="PROSITE-ProRule" id="PRU00302"/>
    </source>
</evidence>
<proteinExistence type="predicted"/>
<name>C3YMP6_BRAFL</name>
<dbReference type="InterPro" id="IPR000436">
    <property type="entry name" value="Sushi_SCR_CCP_dom"/>
</dbReference>
<keyword evidence="2" id="KW-0768">Sushi</keyword>
<feature type="compositionally biased region" description="Basic and acidic residues" evidence="3">
    <location>
        <begin position="168"/>
        <end position="183"/>
    </location>
</feature>
<dbReference type="SUPFAM" id="SSF57535">
    <property type="entry name" value="Complement control module/SCR domain"/>
    <property type="match status" value="1"/>
</dbReference>
<dbReference type="InterPro" id="IPR000884">
    <property type="entry name" value="TSP1_rpt"/>
</dbReference>
<accession>C3YMP6</accession>
<feature type="region of interest" description="Disordered" evidence="3">
    <location>
        <begin position="167"/>
        <end position="193"/>
    </location>
</feature>
<protein>
    <recommendedName>
        <fullName evidence="4">Sushi domain-containing protein</fullName>
    </recommendedName>
</protein>
<dbReference type="Gene3D" id="2.20.100.10">
    <property type="entry name" value="Thrombospondin type-1 (TSP1) repeat"/>
    <property type="match status" value="1"/>
</dbReference>
<keyword evidence="1" id="KW-1015">Disulfide bond</keyword>
<organism>
    <name type="scientific">Branchiostoma floridae</name>
    <name type="common">Florida lancelet</name>
    <name type="synonym">Amphioxus</name>
    <dbReference type="NCBI Taxonomy" id="7739"/>
    <lineage>
        <taxon>Eukaryota</taxon>
        <taxon>Metazoa</taxon>
        <taxon>Chordata</taxon>
        <taxon>Cephalochordata</taxon>
        <taxon>Leptocardii</taxon>
        <taxon>Amphioxiformes</taxon>
        <taxon>Branchiostomatidae</taxon>
        <taxon>Branchiostoma</taxon>
    </lineage>
</organism>
<evidence type="ECO:0000259" key="4">
    <source>
        <dbReference type="PROSITE" id="PS50923"/>
    </source>
</evidence>
<feature type="domain" description="Sushi" evidence="4">
    <location>
        <begin position="67"/>
        <end position="131"/>
    </location>
</feature>
<dbReference type="InParanoid" id="C3YMP6"/>
<evidence type="ECO:0000256" key="1">
    <source>
        <dbReference type="ARBA" id="ARBA00023157"/>
    </source>
</evidence>
<dbReference type="PROSITE" id="PS50092">
    <property type="entry name" value="TSP1"/>
    <property type="match status" value="1"/>
</dbReference>
<reference evidence="5" key="1">
    <citation type="journal article" date="2008" name="Nature">
        <title>The amphioxus genome and the evolution of the chordate karyotype.</title>
        <authorList>
            <consortium name="US DOE Joint Genome Institute (JGI-PGF)"/>
            <person name="Putnam N.H."/>
            <person name="Butts T."/>
            <person name="Ferrier D.E.K."/>
            <person name="Furlong R.F."/>
            <person name="Hellsten U."/>
            <person name="Kawashima T."/>
            <person name="Robinson-Rechavi M."/>
            <person name="Shoguchi E."/>
            <person name="Terry A."/>
            <person name="Yu J.-K."/>
            <person name="Benito-Gutierrez E.L."/>
            <person name="Dubchak I."/>
            <person name="Garcia-Fernandez J."/>
            <person name="Gibson-Brown J.J."/>
            <person name="Grigoriev I.V."/>
            <person name="Horton A.C."/>
            <person name="de Jong P.J."/>
            <person name="Jurka J."/>
            <person name="Kapitonov V.V."/>
            <person name="Kohara Y."/>
            <person name="Kuroki Y."/>
            <person name="Lindquist E."/>
            <person name="Lucas S."/>
            <person name="Osoegawa K."/>
            <person name="Pennacchio L.A."/>
            <person name="Salamov A.A."/>
            <person name="Satou Y."/>
            <person name="Sauka-Spengler T."/>
            <person name="Schmutz J."/>
            <person name="Shin-I T."/>
            <person name="Toyoda A."/>
            <person name="Bronner-Fraser M."/>
            <person name="Fujiyama A."/>
            <person name="Holland L.Z."/>
            <person name="Holland P.W.H."/>
            <person name="Satoh N."/>
            <person name="Rokhsar D.S."/>
        </authorList>
    </citation>
    <scope>NUCLEOTIDE SEQUENCE [LARGE SCALE GENOMIC DNA]</scope>
    <source>
        <strain evidence="5">S238N-H82</strain>
        <tissue evidence="5">Testes</tissue>
    </source>
</reference>
<sequence>MVYPNVDCTSCVRYGIRLPVALTYKKRTICFCQCDFGCLRFRGKAVRECKIRPKRWRPARKLKCRCRPCAAPTPPLNYASSNCTGAGPFEKGTICTFVCPDGYYAYGPDRRHYCEDRKWRLIGGVEEGCKRDGGWSDWVDGECNCNDGTKTRTRTCNNPAPDGGLECTRADGTETAPEDRAETESGVACTCPP</sequence>
<dbReference type="PROSITE" id="PS50923">
    <property type="entry name" value="SUSHI"/>
    <property type="match status" value="1"/>
</dbReference>
<dbReference type="InterPro" id="IPR036383">
    <property type="entry name" value="TSP1_rpt_sf"/>
</dbReference>
<evidence type="ECO:0000313" key="5">
    <source>
        <dbReference type="EMBL" id="EEN58387.1"/>
    </source>
</evidence>
<evidence type="ECO:0000256" key="3">
    <source>
        <dbReference type="SAM" id="MobiDB-lite"/>
    </source>
</evidence>
<dbReference type="EMBL" id="GG666531">
    <property type="protein sequence ID" value="EEN58387.1"/>
    <property type="molecule type" value="Genomic_DNA"/>
</dbReference>